<organism evidence="3 4">
    <name type="scientific">Acidithiobacillus caldus (strain ATCC 51756 / DSM 8584 / KU)</name>
    <dbReference type="NCBI Taxonomy" id="637389"/>
    <lineage>
        <taxon>Bacteria</taxon>
        <taxon>Pseudomonadati</taxon>
        <taxon>Pseudomonadota</taxon>
        <taxon>Acidithiobacillia</taxon>
        <taxon>Acidithiobacillales</taxon>
        <taxon>Acidithiobacillaceae</taxon>
        <taxon>Acidithiobacillus</taxon>
    </lineage>
</organism>
<dbReference type="AlphaFoldDB" id="A0A060A051"/>
<evidence type="ECO:0000313" key="4">
    <source>
        <dbReference type="Proteomes" id="UP000005522"/>
    </source>
</evidence>
<dbReference type="PANTHER" id="PTHR42695:SF5">
    <property type="entry name" value="GLUTAMINE AMIDOTRANSFERASE YLR126C-RELATED"/>
    <property type="match status" value="1"/>
</dbReference>
<dbReference type="EC" id="6.3.5.2" evidence="3"/>
<keyword evidence="3" id="KW-0436">Ligase</keyword>
<dbReference type="InterPro" id="IPR017926">
    <property type="entry name" value="GATASE"/>
</dbReference>
<dbReference type="KEGG" id="acz:Acaty_c1607"/>
<dbReference type="PANTHER" id="PTHR42695">
    <property type="entry name" value="GLUTAMINE AMIDOTRANSFERASE YLR126C-RELATED"/>
    <property type="match status" value="1"/>
</dbReference>
<dbReference type="EMBL" id="CP005986">
    <property type="protein sequence ID" value="AIA55547.1"/>
    <property type="molecule type" value="Genomic_DNA"/>
</dbReference>
<dbReference type="Pfam" id="PF00117">
    <property type="entry name" value="GATase"/>
    <property type="match status" value="1"/>
</dbReference>
<dbReference type="eggNOG" id="COG0518">
    <property type="taxonomic scope" value="Bacteria"/>
</dbReference>
<dbReference type="HOGENOM" id="CLU_054974_3_3_6"/>
<dbReference type="EMBL" id="CP005986">
    <property type="protein sequence ID" value="AIA55471.1"/>
    <property type="molecule type" value="Genomic_DNA"/>
</dbReference>
<reference evidence="3" key="2">
    <citation type="submission" date="2013-05" db="EMBL/GenBank/DDBJ databases">
        <title>Genomic Architecture and Gene Repertoire of the Mobilome of Extreme Acidophile Acidithiobacillus caldus.</title>
        <authorList>
            <person name="Acuna L.G."/>
            <person name="Covarrubias P.A."/>
            <person name="Cardenas J.P."/>
            <person name="Haristoy J.J."/>
            <person name="Flores R."/>
            <person name="Nunez H."/>
            <person name="Riadi G."/>
            <person name="Shmaryahu A."/>
            <person name="Valdes J."/>
            <person name="Dopson M."/>
            <person name="Rawlings D.E."/>
            <person name="Banfield J."/>
            <person name="Holmes D.S."/>
            <person name="Quatrini R."/>
        </authorList>
    </citation>
    <scope>NUCLEOTIDE SEQUENCE</scope>
    <source>
        <strain evidence="3">ATCC 51756</strain>
    </source>
</reference>
<dbReference type="GO" id="GO:0003922">
    <property type="term" value="F:GMP synthase (glutamine-hydrolyzing) activity"/>
    <property type="evidence" value="ECO:0007669"/>
    <property type="project" value="UniProtKB-EC"/>
</dbReference>
<protein>
    <submittedName>
        <fullName evidence="3">GMP synthase (Glutamine-hydrolyzing)</fullName>
        <ecNumber evidence="3">6.3.5.2</ecNumber>
    </submittedName>
</protein>
<evidence type="ECO:0000313" key="3">
    <source>
        <dbReference type="EMBL" id="AIA55547.1"/>
    </source>
</evidence>
<dbReference type="Gene3D" id="3.40.50.880">
    <property type="match status" value="1"/>
</dbReference>
<dbReference type="SUPFAM" id="SSF52317">
    <property type="entry name" value="Class I glutamine amidotransferase-like"/>
    <property type="match status" value="1"/>
</dbReference>
<dbReference type="GO" id="GO:0005829">
    <property type="term" value="C:cytosol"/>
    <property type="evidence" value="ECO:0007669"/>
    <property type="project" value="TreeGrafter"/>
</dbReference>
<sequence>MKPLLVVQHHPDEDLGALREMLIAERIPVQVRRLDLEEPLPSSLRGFGGVISLGGPMSVHDEGNYPWLNLERRCLAEAIDAGLPTLGICLGAQLIAQVCGAPVHRHPNGPEIGWWPVRVRPSGRQHPAVTQLPPEFFLFHWHEDQCACPFTATPLLTSAHTDCQAFAVGEHVLAIQAHAELTPELLERWLLLMGTPPADSGKIQTPEEISRLSATPLAALPQVRQQLFGPWLRSVRMRCDTPEASPWHTSN</sequence>
<gene>
    <name evidence="2" type="ORF">Acaty_c1607</name>
    <name evidence="3" type="ORF">Acaty_c1687</name>
</gene>
<dbReference type="InterPro" id="IPR044992">
    <property type="entry name" value="ChyE-like"/>
</dbReference>
<accession>A0A060A051</accession>
<reference evidence="3 4" key="1">
    <citation type="journal article" date="2009" name="J. Bacteriol.">
        <title>Draft genome sequence of the extremely acidophilic bacterium Acidithiobacillus caldus ATCC 51756 reveals metabolic versatility in the genus Acidithiobacillus.</title>
        <authorList>
            <person name="Valdes J."/>
            <person name="Quatrini R."/>
            <person name="Hallberg K."/>
            <person name="Dopson M."/>
            <person name="Valenzuela P.D."/>
            <person name="Holmes D.S."/>
        </authorList>
    </citation>
    <scope>NUCLEOTIDE SEQUENCE [LARGE SCALE GENOMIC DNA]</scope>
    <source>
        <strain evidence="3">ATCC 51756</strain>
        <strain evidence="4">ATCC 51756 / DSM 8584 / KU</strain>
    </source>
</reference>
<feature type="domain" description="Glutamine amidotransferase" evidence="1">
    <location>
        <begin position="20"/>
        <end position="184"/>
    </location>
</feature>
<dbReference type="RefSeq" id="WP_004872118.1">
    <property type="nucleotide sequence ID" value="NZ_CP005986.1"/>
</dbReference>
<evidence type="ECO:0000259" key="1">
    <source>
        <dbReference type="Pfam" id="PF00117"/>
    </source>
</evidence>
<dbReference type="KEGG" id="acz:Acaty_c1687"/>
<dbReference type="CDD" id="cd01741">
    <property type="entry name" value="GATase1_1"/>
    <property type="match status" value="1"/>
</dbReference>
<proteinExistence type="predicted"/>
<evidence type="ECO:0000313" key="2">
    <source>
        <dbReference type="EMBL" id="AIA55471.1"/>
    </source>
</evidence>
<dbReference type="Proteomes" id="UP000005522">
    <property type="component" value="Chromosome"/>
</dbReference>
<dbReference type="PROSITE" id="PS51273">
    <property type="entry name" value="GATASE_TYPE_1"/>
    <property type="match status" value="1"/>
</dbReference>
<dbReference type="InterPro" id="IPR029062">
    <property type="entry name" value="Class_I_gatase-like"/>
</dbReference>
<name>A0A060A051_ACICK</name>